<dbReference type="Gene3D" id="6.10.340.10">
    <property type="match status" value="1"/>
</dbReference>
<dbReference type="CDD" id="cd00075">
    <property type="entry name" value="HATPase"/>
    <property type="match status" value="1"/>
</dbReference>
<dbReference type="PROSITE" id="PS50885">
    <property type="entry name" value="HAMP"/>
    <property type="match status" value="1"/>
</dbReference>
<protein>
    <recommendedName>
        <fullName evidence="3">histidine kinase</fullName>
        <ecNumber evidence="3">2.7.13.3</ecNumber>
    </recommendedName>
</protein>
<accession>A0ABV9CMJ3</accession>
<evidence type="ECO:0000256" key="12">
    <source>
        <dbReference type="SAM" id="Phobius"/>
    </source>
</evidence>
<dbReference type="CDD" id="cd06225">
    <property type="entry name" value="HAMP"/>
    <property type="match status" value="1"/>
</dbReference>
<dbReference type="InterPro" id="IPR003660">
    <property type="entry name" value="HAMP_dom"/>
</dbReference>
<feature type="transmembrane region" description="Helical" evidence="12">
    <location>
        <begin position="99"/>
        <end position="121"/>
    </location>
</feature>
<dbReference type="PRINTS" id="PR00344">
    <property type="entry name" value="BCTRLSENSOR"/>
</dbReference>
<comment type="catalytic activity">
    <reaction evidence="1">
        <text>ATP + protein L-histidine = ADP + protein N-phospho-L-histidine.</text>
        <dbReference type="EC" id="2.7.13.3"/>
    </reaction>
</comment>
<dbReference type="EC" id="2.7.13.3" evidence="3"/>
<evidence type="ECO:0000256" key="1">
    <source>
        <dbReference type="ARBA" id="ARBA00000085"/>
    </source>
</evidence>
<dbReference type="Gene3D" id="3.30.565.10">
    <property type="entry name" value="Histidine kinase-like ATPase, C-terminal domain"/>
    <property type="match status" value="1"/>
</dbReference>
<comment type="subcellular location">
    <subcellularLocation>
        <location evidence="2">Cell membrane</location>
    </subcellularLocation>
</comment>
<organism evidence="15 16">
    <name type="scientific">Sphaerisporangium dianthi</name>
    <dbReference type="NCBI Taxonomy" id="1436120"/>
    <lineage>
        <taxon>Bacteria</taxon>
        <taxon>Bacillati</taxon>
        <taxon>Actinomycetota</taxon>
        <taxon>Actinomycetes</taxon>
        <taxon>Streptosporangiales</taxon>
        <taxon>Streptosporangiaceae</taxon>
        <taxon>Sphaerisporangium</taxon>
    </lineage>
</organism>
<feature type="domain" description="Histidine kinase" evidence="13">
    <location>
        <begin position="183"/>
        <end position="431"/>
    </location>
</feature>
<evidence type="ECO:0000313" key="16">
    <source>
        <dbReference type="Proteomes" id="UP001596004"/>
    </source>
</evidence>
<dbReference type="InterPro" id="IPR005467">
    <property type="entry name" value="His_kinase_dom"/>
</dbReference>
<feature type="domain" description="HAMP" evidence="14">
    <location>
        <begin position="122"/>
        <end position="175"/>
    </location>
</feature>
<dbReference type="GO" id="GO:0016301">
    <property type="term" value="F:kinase activity"/>
    <property type="evidence" value="ECO:0007669"/>
    <property type="project" value="UniProtKB-KW"/>
</dbReference>
<keyword evidence="10 12" id="KW-0472">Membrane</keyword>
<feature type="region of interest" description="Disordered" evidence="11">
    <location>
        <begin position="51"/>
        <end position="75"/>
    </location>
</feature>
<evidence type="ECO:0000256" key="6">
    <source>
        <dbReference type="ARBA" id="ARBA00022692"/>
    </source>
</evidence>
<keyword evidence="16" id="KW-1185">Reference proteome</keyword>
<dbReference type="InterPro" id="IPR036890">
    <property type="entry name" value="HATPase_C_sf"/>
</dbReference>
<keyword evidence="9" id="KW-0902">Two-component regulatory system</keyword>
<dbReference type="Pfam" id="PF02518">
    <property type="entry name" value="HATPase_c"/>
    <property type="match status" value="1"/>
</dbReference>
<evidence type="ECO:0000256" key="11">
    <source>
        <dbReference type="SAM" id="MobiDB-lite"/>
    </source>
</evidence>
<dbReference type="Proteomes" id="UP001596004">
    <property type="component" value="Unassembled WGS sequence"/>
</dbReference>
<dbReference type="Gene3D" id="1.10.287.130">
    <property type="match status" value="1"/>
</dbReference>
<reference evidence="16" key="1">
    <citation type="journal article" date="2019" name="Int. J. Syst. Evol. Microbiol.">
        <title>The Global Catalogue of Microorganisms (GCM) 10K type strain sequencing project: providing services to taxonomists for standard genome sequencing and annotation.</title>
        <authorList>
            <consortium name="The Broad Institute Genomics Platform"/>
            <consortium name="The Broad Institute Genome Sequencing Center for Infectious Disease"/>
            <person name="Wu L."/>
            <person name="Ma J."/>
        </authorList>
    </citation>
    <scope>NUCLEOTIDE SEQUENCE [LARGE SCALE GENOMIC DNA]</scope>
    <source>
        <strain evidence="16">CGMCC 4.7132</strain>
    </source>
</reference>
<evidence type="ECO:0000259" key="14">
    <source>
        <dbReference type="PROSITE" id="PS50885"/>
    </source>
</evidence>
<dbReference type="SUPFAM" id="SSF158472">
    <property type="entry name" value="HAMP domain-like"/>
    <property type="match status" value="1"/>
</dbReference>
<comment type="caution">
    <text evidence="15">The sequence shown here is derived from an EMBL/GenBank/DDBJ whole genome shotgun (WGS) entry which is preliminary data.</text>
</comment>
<dbReference type="SUPFAM" id="SSF47384">
    <property type="entry name" value="Homodimeric domain of signal transducing histidine kinase"/>
    <property type="match status" value="1"/>
</dbReference>
<evidence type="ECO:0000259" key="13">
    <source>
        <dbReference type="PROSITE" id="PS50109"/>
    </source>
</evidence>
<evidence type="ECO:0000256" key="3">
    <source>
        <dbReference type="ARBA" id="ARBA00012438"/>
    </source>
</evidence>
<dbReference type="Pfam" id="PF00512">
    <property type="entry name" value="HisKA"/>
    <property type="match status" value="1"/>
</dbReference>
<dbReference type="InterPro" id="IPR003661">
    <property type="entry name" value="HisK_dim/P_dom"/>
</dbReference>
<evidence type="ECO:0000256" key="8">
    <source>
        <dbReference type="ARBA" id="ARBA00022989"/>
    </source>
</evidence>
<keyword evidence="4" id="KW-0597">Phosphoprotein</keyword>
<dbReference type="SMART" id="SM00304">
    <property type="entry name" value="HAMP"/>
    <property type="match status" value="1"/>
</dbReference>
<feature type="transmembrane region" description="Helical" evidence="12">
    <location>
        <begin position="12"/>
        <end position="36"/>
    </location>
</feature>
<keyword evidence="7 15" id="KW-0418">Kinase</keyword>
<dbReference type="InterPro" id="IPR036097">
    <property type="entry name" value="HisK_dim/P_sf"/>
</dbReference>
<dbReference type="SMART" id="SM00387">
    <property type="entry name" value="HATPase_c"/>
    <property type="match status" value="1"/>
</dbReference>
<dbReference type="InterPro" id="IPR004358">
    <property type="entry name" value="Sig_transdc_His_kin-like_C"/>
</dbReference>
<dbReference type="InterPro" id="IPR050428">
    <property type="entry name" value="TCS_sensor_his_kinase"/>
</dbReference>
<dbReference type="EMBL" id="JBHSFP010000021">
    <property type="protein sequence ID" value="MFC4534241.1"/>
    <property type="molecule type" value="Genomic_DNA"/>
</dbReference>
<keyword evidence="6 12" id="KW-0812">Transmembrane</keyword>
<name>A0ABV9CMJ3_9ACTN</name>
<dbReference type="InterPro" id="IPR003594">
    <property type="entry name" value="HATPase_dom"/>
</dbReference>
<evidence type="ECO:0000256" key="7">
    <source>
        <dbReference type="ARBA" id="ARBA00022777"/>
    </source>
</evidence>
<dbReference type="SMART" id="SM00388">
    <property type="entry name" value="HisKA"/>
    <property type="match status" value="1"/>
</dbReference>
<dbReference type="SUPFAM" id="SSF55874">
    <property type="entry name" value="ATPase domain of HSP90 chaperone/DNA topoisomerase II/histidine kinase"/>
    <property type="match status" value="1"/>
</dbReference>
<dbReference type="CDD" id="cd00082">
    <property type="entry name" value="HisKA"/>
    <property type="match status" value="1"/>
</dbReference>
<evidence type="ECO:0000256" key="10">
    <source>
        <dbReference type="ARBA" id="ARBA00023136"/>
    </source>
</evidence>
<evidence type="ECO:0000256" key="9">
    <source>
        <dbReference type="ARBA" id="ARBA00023012"/>
    </source>
</evidence>
<gene>
    <name evidence="15" type="ORF">ACFO60_26075</name>
</gene>
<evidence type="ECO:0000256" key="4">
    <source>
        <dbReference type="ARBA" id="ARBA00022553"/>
    </source>
</evidence>
<proteinExistence type="predicted"/>
<dbReference type="PANTHER" id="PTHR45436">
    <property type="entry name" value="SENSOR HISTIDINE KINASE YKOH"/>
    <property type="match status" value="1"/>
</dbReference>
<evidence type="ECO:0000256" key="5">
    <source>
        <dbReference type="ARBA" id="ARBA00022679"/>
    </source>
</evidence>
<dbReference type="RefSeq" id="WP_380844495.1">
    <property type="nucleotide sequence ID" value="NZ_JBHSFP010000021.1"/>
</dbReference>
<sequence>MRPLGEHPSIRLRLTLVYAVVLVATCAALLALNYALLYQSLYTGSADALPPAGATRDASTVDGSSLRDEKSGADDLDGYDEVKQADLDRLRAGTLLNTAGTSAIALAITAIVGLGVSWVVAGRMLRPLRTLTAATRRISQDRLHERVALTGPRDELKELADTFDAMVARLEASFNSQRRFVADASHELRTPLAIVRTGAEVLLAKRESTPAQWEAMAQRALIAAGQAERLLDGLLALARSDSGVIAREPHDLAVAAAVAVSEADDEAERAGLDVTTDLRPAAVDGDPVLLERLVRNLVDNAIRHNRKGGWVEVVTGHGTANGSGTADGHAVANGSGAANGHDMAGGHDMANGSGEAFVTVRNTGDVIPPAEVDRLFEPFQRLASGRAAGSRSTGLGLAIVRSIVRAHGGTVTAAPNTEGGLAVTITLPAGAARPTSTDAPQQTTVRTS</sequence>
<keyword evidence="5" id="KW-0808">Transferase</keyword>
<evidence type="ECO:0000256" key="2">
    <source>
        <dbReference type="ARBA" id="ARBA00004236"/>
    </source>
</evidence>
<dbReference type="PANTHER" id="PTHR45436:SF5">
    <property type="entry name" value="SENSOR HISTIDINE KINASE TRCS"/>
    <property type="match status" value="1"/>
</dbReference>
<dbReference type="Pfam" id="PF00672">
    <property type="entry name" value="HAMP"/>
    <property type="match status" value="1"/>
</dbReference>
<keyword evidence="8 12" id="KW-1133">Transmembrane helix</keyword>
<evidence type="ECO:0000313" key="15">
    <source>
        <dbReference type="EMBL" id="MFC4534241.1"/>
    </source>
</evidence>
<dbReference type="PROSITE" id="PS50109">
    <property type="entry name" value="HIS_KIN"/>
    <property type="match status" value="1"/>
</dbReference>